<dbReference type="GO" id="GO:0005886">
    <property type="term" value="C:plasma membrane"/>
    <property type="evidence" value="ECO:0007669"/>
    <property type="project" value="TreeGrafter"/>
</dbReference>
<sequence>MLTSWLHHHRLPILFVSFVLTLAGLYAVNSMPIGLFPLTDFPRVRIEVSATSMPAKQMLVEVTQPLEAAARAVPGALGVSSTTSRGSAQIFVDFPWGSNMNQALMSIDTAFAQKLPNLPPGTSYDAIQMSPNAIMPFVSYALISDKVSPADLRRIAQRQMLPLLTGIPGIKRVGILGGKTPEVQVSVSPLVLQHYGITLPDIAKAVSATNTLQSVGHVEDNGLLYLAVGNTAFTSADSVGKVSVRTRKGGVVPLSQIATVKMGTTPQWLLVNDNGKPAVTLDVFQQDRADSLALAKQVDERLNTFMKTQPKSIHLYKWYDQTQLVRSSIAALEEAIAIGLLFAAGVLFWFLRNWRVTAVAMIVVPMSVLCSVLVLWLLGMTINIMTLGGIAAAIGLLIDDVIVMVEHIARRVGRPEQADPKAGVLHASREFLSPLLGSSLATVVIFIPLAFLSGVTGSFFKYLSLTMASSLIISFLLTAFTVPLLARSMVDFAKWTDPGHNREGVVRRTHARLLDSLFRRPWLIAVGLAVLCGVGYIGYSHVGTGFLPRMDEGGFVLDYKTAPSTSLHETDRELQQVEAILKSNPYVQTYSRRTGAGLGGDLAETYQGDFFVRLVDSSKRPDIWNVMDDISGKVTRLVPGVSFDTHQLMSDMIGDMVGRRQPVVIELSASNPDILDGVAQRVADALGKVPGVEQASIDSGVTPAGDAIEIHVDSAAAALKGTTPAEVEGQIYHYLNGAVVTRYLGANQDVGVRLRLEAPQYPIYRDRLGNLPIQGQNGAIFPLSSVATTQFVSGQPQLTRKNLRQIVAVTAQTTGAYDLGSTIAAVKRMLAKPDLIPFGVTYSLGGAYKQQQMAARGMTKVFAAAVVAEIILLMFLYRSLLIPVIIMATSLVSTGAVFVGLWLAGVELNITAMMGMVMIIGIATEMAIFLVSEYQALRETLAPRDAIKGAALNRLRPILMSTLAMILALVPLGAAISGSGDQMLQPLAIAIIAGALVQLPLVLLAMPVLIGLTVRRAAGEGENRS</sequence>
<dbReference type="Gene3D" id="3.30.2090.10">
    <property type="entry name" value="Multidrug efflux transporter AcrB TolC docking domain, DN and DC subdomains"/>
    <property type="match status" value="2"/>
</dbReference>
<organism evidence="2 3">
    <name type="scientific">Paralcaligenes ureilyticus</name>
    <dbReference type="NCBI Taxonomy" id="627131"/>
    <lineage>
        <taxon>Bacteria</taxon>
        <taxon>Pseudomonadati</taxon>
        <taxon>Pseudomonadota</taxon>
        <taxon>Betaproteobacteria</taxon>
        <taxon>Burkholderiales</taxon>
        <taxon>Alcaligenaceae</taxon>
        <taxon>Paralcaligenes</taxon>
    </lineage>
</organism>
<dbReference type="SUPFAM" id="SSF82693">
    <property type="entry name" value="Multidrug efflux transporter AcrB pore domain, PN1, PN2, PC1 and PC2 subdomains"/>
    <property type="match status" value="3"/>
</dbReference>
<feature type="transmembrane region" description="Helical" evidence="1">
    <location>
        <begin position="431"/>
        <end position="451"/>
    </location>
</feature>
<dbReference type="InterPro" id="IPR001036">
    <property type="entry name" value="Acrflvin-R"/>
</dbReference>
<dbReference type="PANTHER" id="PTHR32063:SF0">
    <property type="entry name" value="SWARMING MOTILITY PROTEIN SWRC"/>
    <property type="match status" value="1"/>
</dbReference>
<feature type="transmembrane region" description="Helical" evidence="1">
    <location>
        <begin position="384"/>
        <end position="405"/>
    </location>
</feature>
<feature type="transmembrane region" description="Helical" evidence="1">
    <location>
        <begin position="358"/>
        <end position="378"/>
    </location>
</feature>
<reference evidence="2 3" key="1">
    <citation type="submission" date="2019-03" db="EMBL/GenBank/DDBJ databases">
        <title>Genomic Encyclopedia of Type Strains, Phase IV (KMG-IV): sequencing the most valuable type-strain genomes for metagenomic binning, comparative biology and taxonomic classification.</title>
        <authorList>
            <person name="Goeker M."/>
        </authorList>
    </citation>
    <scope>NUCLEOTIDE SEQUENCE [LARGE SCALE GENOMIC DNA]</scope>
    <source>
        <strain evidence="2 3">DSM 24591</strain>
    </source>
</reference>
<keyword evidence="1" id="KW-0812">Transmembrane</keyword>
<keyword evidence="1" id="KW-0472">Membrane</keyword>
<proteinExistence type="predicted"/>
<dbReference type="RefSeq" id="WP_132585002.1">
    <property type="nucleotide sequence ID" value="NZ_SMAJ01000018.1"/>
</dbReference>
<keyword evidence="1" id="KW-1133">Transmembrane helix</keyword>
<dbReference type="Gene3D" id="1.20.1640.10">
    <property type="entry name" value="Multidrug efflux transporter AcrB transmembrane domain"/>
    <property type="match status" value="2"/>
</dbReference>
<dbReference type="Gene3D" id="3.30.70.1320">
    <property type="entry name" value="Multidrug efflux transporter AcrB pore domain like"/>
    <property type="match status" value="1"/>
</dbReference>
<protein>
    <submittedName>
        <fullName evidence="2">Multidrug efflux pump subunit AcrB</fullName>
    </submittedName>
</protein>
<name>A0A4R3LSH1_9BURK</name>
<gene>
    <name evidence="2" type="ORF">EDC26_11837</name>
</gene>
<dbReference type="SUPFAM" id="SSF82714">
    <property type="entry name" value="Multidrug efflux transporter AcrB TolC docking domain, DN and DC subdomains"/>
    <property type="match status" value="2"/>
</dbReference>
<dbReference type="GO" id="GO:0042910">
    <property type="term" value="F:xenobiotic transmembrane transporter activity"/>
    <property type="evidence" value="ECO:0007669"/>
    <property type="project" value="TreeGrafter"/>
</dbReference>
<evidence type="ECO:0000313" key="3">
    <source>
        <dbReference type="Proteomes" id="UP000295525"/>
    </source>
</evidence>
<dbReference type="PRINTS" id="PR00702">
    <property type="entry name" value="ACRIFLAVINRP"/>
</dbReference>
<dbReference type="Gene3D" id="3.30.70.1440">
    <property type="entry name" value="Multidrug efflux transporter AcrB pore domain"/>
    <property type="match status" value="1"/>
</dbReference>
<dbReference type="Proteomes" id="UP000295525">
    <property type="component" value="Unassembled WGS sequence"/>
</dbReference>
<feature type="transmembrane region" description="Helical" evidence="1">
    <location>
        <begin position="522"/>
        <end position="539"/>
    </location>
</feature>
<feature type="transmembrane region" description="Helical" evidence="1">
    <location>
        <begin position="988"/>
        <end position="1014"/>
    </location>
</feature>
<dbReference type="Gene3D" id="3.30.70.1430">
    <property type="entry name" value="Multidrug efflux transporter AcrB pore domain"/>
    <property type="match status" value="2"/>
</dbReference>
<dbReference type="OrthoDB" id="9798415at2"/>
<dbReference type="InterPro" id="IPR027463">
    <property type="entry name" value="AcrB_DN_DC_subdom"/>
</dbReference>
<evidence type="ECO:0000313" key="2">
    <source>
        <dbReference type="EMBL" id="TCT02539.1"/>
    </source>
</evidence>
<comment type="caution">
    <text evidence="2">The sequence shown here is derived from an EMBL/GenBank/DDBJ whole genome shotgun (WGS) entry which is preliminary data.</text>
</comment>
<dbReference type="Pfam" id="PF00873">
    <property type="entry name" value="ACR_tran"/>
    <property type="match status" value="1"/>
</dbReference>
<feature type="transmembrane region" description="Helical" evidence="1">
    <location>
        <begin position="463"/>
        <end position="486"/>
    </location>
</feature>
<dbReference type="EMBL" id="SMAJ01000018">
    <property type="protein sequence ID" value="TCT02539.1"/>
    <property type="molecule type" value="Genomic_DNA"/>
</dbReference>
<accession>A0A4R3LSH1</accession>
<evidence type="ECO:0000256" key="1">
    <source>
        <dbReference type="SAM" id="Phobius"/>
    </source>
</evidence>
<feature type="transmembrane region" description="Helical" evidence="1">
    <location>
        <begin position="910"/>
        <end position="931"/>
    </location>
</feature>
<keyword evidence="3" id="KW-1185">Reference proteome</keyword>
<dbReference type="SUPFAM" id="SSF82866">
    <property type="entry name" value="Multidrug efflux transporter AcrB transmembrane domain"/>
    <property type="match status" value="2"/>
</dbReference>
<feature type="transmembrane region" description="Helical" evidence="1">
    <location>
        <begin position="329"/>
        <end position="351"/>
    </location>
</feature>
<feature type="transmembrane region" description="Helical" evidence="1">
    <location>
        <begin position="884"/>
        <end position="904"/>
    </location>
</feature>
<feature type="transmembrane region" description="Helical" evidence="1">
    <location>
        <begin position="958"/>
        <end position="976"/>
    </location>
</feature>
<dbReference type="AlphaFoldDB" id="A0A4R3LSH1"/>
<feature type="transmembrane region" description="Helical" evidence="1">
    <location>
        <begin position="857"/>
        <end position="877"/>
    </location>
</feature>
<dbReference type="PANTHER" id="PTHR32063">
    <property type="match status" value="1"/>
</dbReference>